<dbReference type="Gene3D" id="1.10.880.10">
    <property type="entry name" value="Transcription factor, Skn-1-like, DNA-binding domain"/>
    <property type="match status" value="1"/>
</dbReference>
<dbReference type="FunFam" id="3.30.710.10:FF:000033">
    <property type="entry name" value="transcription regulator protein BACH2 isoform X1"/>
    <property type="match status" value="1"/>
</dbReference>
<dbReference type="CTD" id="553688"/>
<dbReference type="OrthoDB" id="6365358at2759"/>
<proteinExistence type="predicted"/>
<dbReference type="RefSeq" id="XP_030648576.1">
    <property type="nucleotide sequence ID" value="XM_030792716.1"/>
</dbReference>
<feature type="compositionally biased region" description="Polar residues" evidence="5">
    <location>
        <begin position="203"/>
        <end position="227"/>
    </location>
</feature>
<feature type="region of interest" description="Disordered" evidence="5">
    <location>
        <begin position="457"/>
        <end position="496"/>
    </location>
</feature>
<feature type="domain" description="BZIP" evidence="7">
    <location>
        <begin position="538"/>
        <end position="584"/>
    </location>
</feature>
<keyword evidence="3" id="KW-0804">Transcription</keyword>
<keyword evidence="8" id="KW-1185">Reference proteome</keyword>
<dbReference type="InterPro" id="IPR011333">
    <property type="entry name" value="SKP1/BTB/POZ_sf"/>
</dbReference>
<name>A0A6J2WWI2_CHACN</name>
<dbReference type="CDD" id="cd14719">
    <property type="entry name" value="bZIP_BACH"/>
    <property type="match status" value="1"/>
</dbReference>
<gene>
    <name evidence="9" type="primary">bach1b</name>
</gene>
<dbReference type="GO" id="GO:0000981">
    <property type="term" value="F:DNA-binding transcription factor activity, RNA polymerase II-specific"/>
    <property type="evidence" value="ECO:0007669"/>
    <property type="project" value="TreeGrafter"/>
</dbReference>
<dbReference type="InterPro" id="IPR004827">
    <property type="entry name" value="bZIP"/>
</dbReference>
<dbReference type="InterPro" id="IPR008917">
    <property type="entry name" value="TF_DNA-bd_sf"/>
</dbReference>
<dbReference type="PANTHER" id="PTHR46105">
    <property type="entry name" value="AGAP004733-PA"/>
    <property type="match status" value="1"/>
</dbReference>
<evidence type="ECO:0000256" key="3">
    <source>
        <dbReference type="ARBA" id="ARBA00023163"/>
    </source>
</evidence>
<evidence type="ECO:0000259" key="7">
    <source>
        <dbReference type="PROSITE" id="PS50217"/>
    </source>
</evidence>
<dbReference type="SUPFAM" id="SSF54695">
    <property type="entry name" value="POZ domain"/>
    <property type="match status" value="1"/>
</dbReference>
<accession>A0A6J2WWI2</accession>
<feature type="region of interest" description="Disordered" evidence="5">
    <location>
        <begin position="663"/>
        <end position="700"/>
    </location>
</feature>
<keyword evidence="2" id="KW-0238">DNA-binding</keyword>
<dbReference type="Proteomes" id="UP000504632">
    <property type="component" value="Chromosome 15"/>
</dbReference>
<dbReference type="InterPro" id="IPR004826">
    <property type="entry name" value="bZIP_Maf"/>
</dbReference>
<feature type="region of interest" description="Disordered" evidence="5">
    <location>
        <begin position="201"/>
        <end position="228"/>
    </location>
</feature>
<evidence type="ECO:0000313" key="8">
    <source>
        <dbReference type="Proteomes" id="UP000504632"/>
    </source>
</evidence>
<keyword evidence="4" id="KW-0175">Coiled coil</keyword>
<evidence type="ECO:0000313" key="9">
    <source>
        <dbReference type="RefSeq" id="XP_030648576.1"/>
    </source>
</evidence>
<dbReference type="Gene3D" id="3.30.710.10">
    <property type="entry name" value="Potassium Channel Kv1.1, Chain A"/>
    <property type="match status" value="1"/>
</dbReference>
<dbReference type="InParanoid" id="A0A6J2WWI2"/>
<reference evidence="9" key="1">
    <citation type="submission" date="2025-08" db="UniProtKB">
        <authorList>
            <consortium name="RefSeq"/>
        </authorList>
    </citation>
    <scope>IDENTIFICATION</scope>
</reference>
<evidence type="ECO:0000259" key="6">
    <source>
        <dbReference type="PROSITE" id="PS50097"/>
    </source>
</evidence>
<evidence type="ECO:0000256" key="1">
    <source>
        <dbReference type="ARBA" id="ARBA00023015"/>
    </source>
</evidence>
<dbReference type="SUPFAM" id="SSF47454">
    <property type="entry name" value="A DNA-binding domain in eukaryotic transcription factors"/>
    <property type="match status" value="1"/>
</dbReference>
<dbReference type="PROSITE" id="PS50217">
    <property type="entry name" value="BZIP"/>
    <property type="match status" value="1"/>
</dbReference>
<evidence type="ECO:0000256" key="2">
    <source>
        <dbReference type="ARBA" id="ARBA00023125"/>
    </source>
</evidence>
<sequence>MTRGRNNTILLTMSPESSRSSVFTFQSAVHTSHVLKCLDEQRKRDILCDVTVVVEGRSFRAHRSVLASCSDYFSARVSNREDQGLVISLPDEVTIEGFEPLLQFAYTAKLLFTKENVLEIRSCAAFLGFKNLENACFDFLLPKFFDNKKSTSKIQRKACCKSKCWKSNPDEPKTSPAADDDLDKPTASLISSTLRAEAEASCSAPSLTEDATGSFTSTLPENNTKPNYTERCPKYRKFQMAYGKDREFLDACGSQVNALSLAAADEDCPLNFMPCPGAGEDEDSTLSSFSKTHVQVENEDTMESDCSLSKPSLCDLPKAPYSSQISGIGCGGCISLECAPVDGSEIRETTEKVEISVKASRSMEPTDSNVSCLSMTGCSMQSSKTSSVEREVAEHLAKGFWSDVSTSNASPPFQGTVARPSLGKTPDSQWLKQTEFCPGVVDCPFQQDLQAMDAQLPGTEGASKSEDSPCVSSHQSGEDSDSFDTEGENESYARERAREVQLPFPVDCIASLSRNDFQQMLKLQHLTREQLDFLHDIRRRSKNRIAARRCRKRKLDCIHNLECEIEKLKSEKDKLMEERNQLNQMKLQAWQNFTGLYERVCTEAALRPEQLQVLAKYASPECPLSTLMTPTADPSLQPELQIQTPQPIAGCCSGLPVETFSDQENSTRCSAGKPGLYEKQLTPPASSLPAPTTVPSTLPE</sequence>
<dbReference type="PROSITE" id="PS00036">
    <property type="entry name" value="BZIP_BASIC"/>
    <property type="match status" value="1"/>
</dbReference>
<feature type="compositionally biased region" description="Acidic residues" evidence="5">
    <location>
        <begin position="478"/>
        <end position="489"/>
    </location>
</feature>
<protein>
    <submittedName>
        <fullName evidence="9">Transcription regulator protein BACH1b</fullName>
    </submittedName>
</protein>
<dbReference type="InterPro" id="IPR050457">
    <property type="entry name" value="ZnFinger_BTB_dom_contain"/>
</dbReference>
<feature type="region of interest" description="Disordered" evidence="5">
    <location>
        <begin position="165"/>
        <end position="184"/>
    </location>
</feature>
<evidence type="ECO:0000256" key="4">
    <source>
        <dbReference type="SAM" id="Coils"/>
    </source>
</evidence>
<dbReference type="InterPro" id="IPR000210">
    <property type="entry name" value="BTB/POZ_dom"/>
</dbReference>
<feature type="domain" description="BTB" evidence="6">
    <location>
        <begin position="48"/>
        <end position="114"/>
    </location>
</feature>
<dbReference type="SMART" id="SM00225">
    <property type="entry name" value="BTB"/>
    <property type="match status" value="1"/>
</dbReference>
<dbReference type="Pfam" id="PF00651">
    <property type="entry name" value="BTB"/>
    <property type="match status" value="1"/>
</dbReference>
<dbReference type="PANTHER" id="PTHR46105:SF23">
    <property type="entry name" value="TRANSCRIPTION REGULATOR PROTEIN BACH1"/>
    <property type="match status" value="1"/>
</dbReference>
<feature type="coiled-coil region" evidence="4">
    <location>
        <begin position="551"/>
        <end position="588"/>
    </location>
</feature>
<dbReference type="Pfam" id="PF03131">
    <property type="entry name" value="bZIP_Maf"/>
    <property type="match status" value="1"/>
</dbReference>
<dbReference type="GO" id="GO:0000978">
    <property type="term" value="F:RNA polymerase II cis-regulatory region sequence-specific DNA binding"/>
    <property type="evidence" value="ECO:0007669"/>
    <property type="project" value="TreeGrafter"/>
</dbReference>
<keyword evidence="1" id="KW-0805">Transcription regulation</keyword>
<feature type="compositionally biased region" description="Low complexity" evidence="5">
    <location>
        <begin position="681"/>
        <end position="700"/>
    </location>
</feature>
<dbReference type="AlphaFoldDB" id="A0A6J2WWI2"/>
<dbReference type="InterPro" id="IPR043321">
    <property type="entry name" value="bZIP_BACH"/>
</dbReference>
<dbReference type="GeneID" id="115828656"/>
<dbReference type="SMART" id="SM00338">
    <property type="entry name" value="BRLZ"/>
    <property type="match status" value="1"/>
</dbReference>
<evidence type="ECO:0000256" key="5">
    <source>
        <dbReference type="SAM" id="MobiDB-lite"/>
    </source>
</evidence>
<organism evidence="8 9">
    <name type="scientific">Chanos chanos</name>
    <name type="common">Milkfish</name>
    <name type="synonym">Mugil chanos</name>
    <dbReference type="NCBI Taxonomy" id="29144"/>
    <lineage>
        <taxon>Eukaryota</taxon>
        <taxon>Metazoa</taxon>
        <taxon>Chordata</taxon>
        <taxon>Craniata</taxon>
        <taxon>Vertebrata</taxon>
        <taxon>Euteleostomi</taxon>
        <taxon>Actinopterygii</taxon>
        <taxon>Neopterygii</taxon>
        <taxon>Teleostei</taxon>
        <taxon>Ostariophysi</taxon>
        <taxon>Gonorynchiformes</taxon>
        <taxon>Chanidae</taxon>
        <taxon>Chanos</taxon>
    </lineage>
</organism>
<dbReference type="PROSITE" id="PS50097">
    <property type="entry name" value="BTB"/>
    <property type="match status" value="1"/>
</dbReference>